<accession>A0AAX2ERK7</accession>
<name>A0AAX2ERK7_9ENTR</name>
<evidence type="ECO:0000313" key="3">
    <source>
        <dbReference type="Proteomes" id="UP000198760"/>
    </source>
</evidence>
<dbReference type="EMBL" id="FPAV01000007">
    <property type="protein sequence ID" value="SFT95512.1"/>
    <property type="molecule type" value="Genomic_DNA"/>
</dbReference>
<evidence type="ECO:0000313" key="4">
    <source>
        <dbReference type="Proteomes" id="UP000199173"/>
    </source>
</evidence>
<dbReference type="RefSeq" id="WP_079517793.1">
    <property type="nucleotide sequence ID" value="NZ_CP015113.1"/>
</dbReference>
<keyword evidence="3" id="KW-1185">Reference proteome</keyword>
<gene>
    <name evidence="2" type="ORF">SAMN03159428_03027</name>
    <name evidence="1" type="ORF">SAMN03159514_02044</name>
</gene>
<dbReference type="AlphaFoldDB" id="A0AAX2ERK7"/>
<dbReference type="Proteomes" id="UP000199173">
    <property type="component" value="Unassembled WGS sequence"/>
</dbReference>
<evidence type="ECO:0000313" key="2">
    <source>
        <dbReference type="EMBL" id="SFT95512.1"/>
    </source>
</evidence>
<sequence>MFSLCPIHSVARDVTVSKTISEALEKNLPVKDVVELIIVHPDENMRRQHIIIDSALLTGMGINHTEDGFILYDRDRVNKKMNDRMIIRKISNHLAVVCPVCLFEKLGLKITE</sequence>
<comment type="caution">
    <text evidence="1">The sequence shown here is derived from an EMBL/GenBank/DDBJ whole genome shotgun (WGS) entry which is preliminary data.</text>
</comment>
<dbReference type="Proteomes" id="UP000198760">
    <property type="component" value="Unassembled WGS sequence"/>
</dbReference>
<reference evidence="3 4" key="1">
    <citation type="submission" date="2016-10" db="EMBL/GenBank/DDBJ databases">
        <authorList>
            <person name="Varghese N."/>
            <person name="Submissions S."/>
        </authorList>
    </citation>
    <scope>NUCLEOTIDE SEQUENCE [LARGE SCALE GENOMIC DNA]</scope>
    <source>
        <strain evidence="2 3">NFIX06</strain>
        <strain evidence="1 4">NFIX08</strain>
    </source>
</reference>
<organism evidence="1 4">
    <name type="scientific">Kosakonia radicincitans</name>
    <dbReference type="NCBI Taxonomy" id="283686"/>
    <lineage>
        <taxon>Bacteria</taxon>
        <taxon>Pseudomonadati</taxon>
        <taxon>Pseudomonadota</taxon>
        <taxon>Gammaproteobacteria</taxon>
        <taxon>Enterobacterales</taxon>
        <taxon>Enterobacteriaceae</taxon>
        <taxon>Kosakonia</taxon>
    </lineage>
</organism>
<dbReference type="EMBL" id="FOYJ01000004">
    <property type="protein sequence ID" value="SFR10482.1"/>
    <property type="molecule type" value="Genomic_DNA"/>
</dbReference>
<evidence type="ECO:0000313" key="1">
    <source>
        <dbReference type="EMBL" id="SFR10482.1"/>
    </source>
</evidence>
<protein>
    <submittedName>
        <fullName evidence="1">Uncharacterized protein</fullName>
    </submittedName>
</protein>
<proteinExistence type="predicted"/>